<dbReference type="GO" id="GO:0004791">
    <property type="term" value="F:thioredoxin-disulfide reductase (NADPH) activity"/>
    <property type="evidence" value="ECO:0007669"/>
    <property type="project" value="UniProtKB-EC"/>
</dbReference>
<evidence type="ECO:0000259" key="13">
    <source>
        <dbReference type="Pfam" id="PF02852"/>
    </source>
</evidence>
<evidence type="ECO:0000256" key="2">
    <source>
        <dbReference type="ARBA" id="ARBA00007532"/>
    </source>
</evidence>
<dbReference type="FunFam" id="3.50.50.60:FF:000012">
    <property type="entry name" value="Thioredoxin reductase 1, cytoplasmic"/>
    <property type="match status" value="1"/>
</dbReference>
<dbReference type="AlphaFoldDB" id="A0AAF5CY27"/>
<dbReference type="InterPro" id="IPR036188">
    <property type="entry name" value="FAD/NAD-bd_sf"/>
</dbReference>
<dbReference type="InterPro" id="IPR046952">
    <property type="entry name" value="GSHR/TRXR-like"/>
</dbReference>
<sequence>YLHKKKDKKKGKKKMSTTGFRDTLCNLKPLGIPRPTIKGLKFIPTKGRMGFYKTIKQDGEKYGVSIKNQGPRRPALPGADFWKQNQGEVKEKEQTPISMVNSNEREVKENNNDDKTTNYNHNDEASDIVGELKNINRNSLKDFNYNRPHSLTPIFSKMSVIEEGYMSPPEVPEPDYDDNDIEDGVVNLKEQEKYPKTIISPVHKFMERNHIINKMNTIRTNDNINKYNLYHQEKGQVNRNQGLPPIGRPHYWSNGHHINYQNTLKRTKKKSPIKKNPTYIYAKISILSIRGNYSLASLLELKTYSTGNCNLSRGIKLKNIKMPPPYISPGTQYAKEVTKVAEDISKKDVVIIGCESHSSSAFQALSSYVDSYIRDNNVADITTKYSIVPEIVMKRIAHAYQRESYEVLIFVKGNCIGSDGDFKKFNDSGLFLKALEPKEYDIIVIGGGSGGLAASKEAAACGKKVAVLDFVKPSPIGTTWGLGGTCVNVGCIPKKLMHQSALLGHSINDARRFGWSVPKDGISLDWIKMKDAIQDHIAGLNWNYKVQLREKNVKYINGYGEVTGPFEVTATDKKKKKTVLRADKILVSVGLRPKYPDIEGAKEYGITSDDLFSLPYNPGKTLCIGASYVSLECAGFIKGIGNEVDVMVRSILLRGFDQDMAERIRKQMIDEGVKFISAVPTKVEEIKPRDDDFPGLYKVYGVGVKEDGSKEEFVGEYNTVLFAIGREAKTFDIGIKNQNVLMSDNGKIVGLNGGEQSVTMPYIYAIGDVLQGCPELTPVAIHAGRCLMRKLFNGTLETTDYNKIPTTVFTPLEYGCCGLAEEDAIKKYGKDNINVYHNVFTPLEYTVPEKREIKHCYLKLICLKNEHDRVVGFHILSPNAGEITQGFAIALKLNGRKEDFDNLIGIHPTVAESFTTLTILKKEGSDELKQSGC</sequence>
<dbReference type="SUPFAM" id="SSF55424">
    <property type="entry name" value="FAD/NAD-linked reductases, dimerisation (C-terminal) domain"/>
    <property type="match status" value="1"/>
</dbReference>
<dbReference type="PANTHER" id="PTHR42737">
    <property type="entry name" value="GLUTATHIONE REDUCTASE"/>
    <property type="match status" value="1"/>
</dbReference>
<dbReference type="EC" id="1.8.1.9" evidence="3"/>
<dbReference type="PROSITE" id="PS00076">
    <property type="entry name" value="PYRIDINE_REDOX_1"/>
    <property type="match status" value="1"/>
</dbReference>
<evidence type="ECO:0000256" key="3">
    <source>
        <dbReference type="ARBA" id="ARBA00012610"/>
    </source>
</evidence>
<dbReference type="InterPro" id="IPR004099">
    <property type="entry name" value="Pyr_nucl-diS_OxRdtase_dimer"/>
</dbReference>
<name>A0AAF5CY27_STRER</name>
<comment type="cofactor">
    <cofactor evidence="1">
        <name>FAD</name>
        <dbReference type="ChEBI" id="CHEBI:57692"/>
    </cofactor>
</comment>
<dbReference type="InterPro" id="IPR016156">
    <property type="entry name" value="FAD/NAD-linked_Rdtase_dimer_sf"/>
</dbReference>
<keyword evidence="10 11" id="KW-0676">Redox-active center</keyword>
<keyword evidence="9" id="KW-1015">Disulfide bond</keyword>
<dbReference type="GO" id="GO:0045454">
    <property type="term" value="P:cell redox homeostasis"/>
    <property type="evidence" value="ECO:0007669"/>
    <property type="project" value="InterPro"/>
</dbReference>
<dbReference type="GO" id="GO:0006749">
    <property type="term" value="P:glutathione metabolic process"/>
    <property type="evidence" value="ECO:0007669"/>
    <property type="project" value="TreeGrafter"/>
</dbReference>
<feature type="compositionally biased region" description="Basic and acidic residues" evidence="12">
    <location>
        <begin position="103"/>
        <end position="121"/>
    </location>
</feature>
<dbReference type="PANTHER" id="PTHR42737:SF8">
    <property type="entry name" value="THIOREDOXIN-DISULFIDE REDUCTASE"/>
    <property type="match status" value="1"/>
</dbReference>
<keyword evidence="8 11" id="KW-0560">Oxidoreductase</keyword>
<dbReference type="GO" id="GO:0034599">
    <property type="term" value="P:cellular response to oxidative stress"/>
    <property type="evidence" value="ECO:0007669"/>
    <property type="project" value="TreeGrafter"/>
</dbReference>
<feature type="domain" description="FAD/NAD(P)-binding" evidence="14">
    <location>
        <begin position="440"/>
        <end position="784"/>
    </location>
</feature>
<dbReference type="SUPFAM" id="SSF51905">
    <property type="entry name" value="FAD/NAD(P)-binding domain"/>
    <property type="match status" value="1"/>
</dbReference>
<dbReference type="Gene3D" id="3.30.390.30">
    <property type="match status" value="1"/>
</dbReference>
<evidence type="ECO:0000256" key="7">
    <source>
        <dbReference type="ARBA" id="ARBA00022933"/>
    </source>
</evidence>
<evidence type="ECO:0000256" key="4">
    <source>
        <dbReference type="ARBA" id="ARBA00022630"/>
    </source>
</evidence>
<organism evidence="15 16">
    <name type="scientific">Strongyloides stercoralis</name>
    <name type="common">Threadworm</name>
    <dbReference type="NCBI Taxonomy" id="6248"/>
    <lineage>
        <taxon>Eukaryota</taxon>
        <taxon>Metazoa</taxon>
        <taxon>Ecdysozoa</taxon>
        <taxon>Nematoda</taxon>
        <taxon>Chromadorea</taxon>
        <taxon>Rhabditida</taxon>
        <taxon>Tylenchina</taxon>
        <taxon>Panagrolaimomorpha</taxon>
        <taxon>Strongyloidoidea</taxon>
        <taxon>Strongyloididae</taxon>
        <taxon>Strongyloides</taxon>
    </lineage>
</organism>
<keyword evidence="5 11" id="KW-0274">FAD</keyword>
<keyword evidence="15" id="KW-1185">Reference proteome</keyword>
<keyword evidence="4 11" id="KW-0285">Flavoprotein</keyword>
<dbReference type="GO" id="GO:0050660">
    <property type="term" value="F:flavin adenine dinucleotide binding"/>
    <property type="evidence" value="ECO:0007669"/>
    <property type="project" value="InterPro"/>
</dbReference>
<evidence type="ECO:0000256" key="11">
    <source>
        <dbReference type="RuleBase" id="RU003691"/>
    </source>
</evidence>
<evidence type="ECO:0000259" key="14">
    <source>
        <dbReference type="Pfam" id="PF07992"/>
    </source>
</evidence>
<dbReference type="WBParaSite" id="TCONS_00003716.p1">
    <property type="protein sequence ID" value="TCONS_00003716.p1"/>
    <property type="gene ID" value="XLOC_000171"/>
</dbReference>
<feature type="domain" description="Pyridine nucleotide-disulphide oxidoreductase dimerisation" evidence="13">
    <location>
        <begin position="804"/>
        <end position="916"/>
    </location>
</feature>
<feature type="region of interest" description="Disordered" evidence="12">
    <location>
        <begin position="100"/>
        <end position="121"/>
    </location>
</feature>
<proteinExistence type="inferred from homology"/>
<dbReference type="GO" id="GO:0004362">
    <property type="term" value="F:glutathione-disulfide reductase (NADPH) activity"/>
    <property type="evidence" value="ECO:0007669"/>
    <property type="project" value="TreeGrafter"/>
</dbReference>
<dbReference type="Pfam" id="PF07992">
    <property type="entry name" value="Pyr_redox_2"/>
    <property type="match status" value="1"/>
</dbReference>
<evidence type="ECO:0000256" key="12">
    <source>
        <dbReference type="SAM" id="MobiDB-lite"/>
    </source>
</evidence>
<evidence type="ECO:0000256" key="9">
    <source>
        <dbReference type="ARBA" id="ARBA00023157"/>
    </source>
</evidence>
<dbReference type="FunFam" id="3.30.390.30:FF:000004">
    <property type="entry name" value="Thioredoxin reductase 1, cytoplasmic"/>
    <property type="match status" value="1"/>
</dbReference>
<evidence type="ECO:0000256" key="1">
    <source>
        <dbReference type="ARBA" id="ARBA00001974"/>
    </source>
</evidence>
<dbReference type="NCBIfam" id="TIGR01438">
    <property type="entry name" value="TGR"/>
    <property type="match status" value="1"/>
</dbReference>
<dbReference type="Proteomes" id="UP000035681">
    <property type="component" value="Unplaced"/>
</dbReference>
<dbReference type="InterPro" id="IPR006338">
    <property type="entry name" value="Thioredoxin/glutathione_Rdtase"/>
</dbReference>
<evidence type="ECO:0000256" key="10">
    <source>
        <dbReference type="ARBA" id="ARBA00023284"/>
    </source>
</evidence>
<dbReference type="PRINTS" id="PR00368">
    <property type="entry name" value="FADPNR"/>
</dbReference>
<keyword evidence="7" id="KW-0712">Selenocysteine</keyword>
<dbReference type="InterPro" id="IPR012999">
    <property type="entry name" value="Pyr_OxRdtase_I_AS"/>
</dbReference>
<keyword evidence="6" id="KW-0521">NADP</keyword>
<evidence type="ECO:0000313" key="15">
    <source>
        <dbReference type="Proteomes" id="UP000035681"/>
    </source>
</evidence>
<reference evidence="16" key="1">
    <citation type="submission" date="2024-02" db="UniProtKB">
        <authorList>
            <consortium name="WormBaseParasite"/>
        </authorList>
    </citation>
    <scope>IDENTIFICATION</scope>
</reference>
<evidence type="ECO:0000256" key="5">
    <source>
        <dbReference type="ARBA" id="ARBA00022827"/>
    </source>
</evidence>
<dbReference type="Gene3D" id="3.50.50.60">
    <property type="entry name" value="FAD/NAD(P)-binding domain"/>
    <property type="match status" value="2"/>
</dbReference>
<dbReference type="PRINTS" id="PR00411">
    <property type="entry name" value="PNDRDTASEI"/>
</dbReference>
<dbReference type="InterPro" id="IPR023753">
    <property type="entry name" value="FAD/NAD-binding_dom"/>
</dbReference>
<evidence type="ECO:0000256" key="6">
    <source>
        <dbReference type="ARBA" id="ARBA00022857"/>
    </source>
</evidence>
<dbReference type="GO" id="GO:0005739">
    <property type="term" value="C:mitochondrion"/>
    <property type="evidence" value="ECO:0007669"/>
    <property type="project" value="TreeGrafter"/>
</dbReference>
<comment type="similarity">
    <text evidence="2 11">Belongs to the class-I pyridine nucleotide-disulfide oxidoreductase family.</text>
</comment>
<evidence type="ECO:0000256" key="8">
    <source>
        <dbReference type="ARBA" id="ARBA00023002"/>
    </source>
</evidence>
<evidence type="ECO:0000313" key="16">
    <source>
        <dbReference type="WBParaSite" id="TCONS_00003716.p1"/>
    </source>
</evidence>
<dbReference type="Pfam" id="PF02852">
    <property type="entry name" value="Pyr_redox_dim"/>
    <property type="match status" value="1"/>
</dbReference>
<protein>
    <recommendedName>
        <fullName evidence="3">thioredoxin-disulfide reductase (NADPH)</fullName>
        <ecNumber evidence="3">1.8.1.9</ecNumber>
    </recommendedName>
</protein>
<accession>A0AAF5CY27</accession>
<dbReference type="GO" id="GO:0005829">
    <property type="term" value="C:cytosol"/>
    <property type="evidence" value="ECO:0007669"/>
    <property type="project" value="TreeGrafter"/>
</dbReference>